<name>A0A8H7E3V9_9EURO</name>
<evidence type="ECO:0000313" key="2">
    <source>
        <dbReference type="EMBL" id="KAF7508407.1"/>
    </source>
</evidence>
<feature type="region of interest" description="Disordered" evidence="1">
    <location>
        <begin position="25"/>
        <end position="67"/>
    </location>
</feature>
<dbReference type="Proteomes" id="UP000606974">
    <property type="component" value="Unassembled WGS sequence"/>
</dbReference>
<evidence type="ECO:0000313" key="3">
    <source>
        <dbReference type="Proteomes" id="UP000606974"/>
    </source>
</evidence>
<reference evidence="2" key="1">
    <citation type="submission" date="2020-02" db="EMBL/GenBank/DDBJ databases">
        <authorList>
            <person name="Palmer J.M."/>
        </authorList>
    </citation>
    <scope>NUCLEOTIDE SEQUENCE</scope>
    <source>
        <strain evidence="2">EPUS1.4</strain>
        <tissue evidence="2">Thallus</tissue>
    </source>
</reference>
<protein>
    <submittedName>
        <fullName evidence="2">Uncharacterized protein</fullName>
    </submittedName>
</protein>
<feature type="compositionally biased region" description="Basic and acidic residues" evidence="1">
    <location>
        <begin position="56"/>
        <end position="67"/>
    </location>
</feature>
<accession>A0A8H7E3V9</accession>
<dbReference type="EMBL" id="JAACFV010000054">
    <property type="protein sequence ID" value="KAF7508407.1"/>
    <property type="molecule type" value="Genomic_DNA"/>
</dbReference>
<sequence>MGATSNFHSAPVYVPKKRCAAKIDSGLLVHDPQHHGDSQATEQEDEKLRHRRKRGVHPDSISKDDGA</sequence>
<organism evidence="2 3">
    <name type="scientific">Endocarpon pusillum</name>
    <dbReference type="NCBI Taxonomy" id="364733"/>
    <lineage>
        <taxon>Eukaryota</taxon>
        <taxon>Fungi</taxon>
        <taxon>Dikarya</taxon>
        <taxon>Ascomycota</taxon>
        <taxon>Pezizomycotina</taxon>
        <taxon>Eurotiomycetes</taxon>
        <taxon>Chaetothyriomycetidae</taxon>
        <taxon>Verrucariales</taxon>
        <taxon>Verrucariaceae</taxon>
        <taxon>Endocarpon</taxon>
    </lineage>
</organism>
<comment type="caution">
    <text evidence="2">The sequence shown here is derived from an EMBL/GenBank/DDBJ whole genome shotgun (WGS) entry which is preliminary data.</text>
</comment>
<keyword evidence="3" id="KW-1185">Reference proteome</keyword>
<evidence type="ECO:0000256" key="1">
    <source>
        <dbReference type="SAM" id="MobiDB-lite"/>
    </source>
</evidence>
<gene>
    <name evidence="2" type="ORF">GJ744_009260</name>
</gene>
<proteinExistence type="predicted"/>
<dbReference type="AlphaFoldDB" id="A0A8H7E3V9"/>